<evidence type="ECO:0000256" key="11">
    <source>
        <dbReference type="ARBA" id="ARBA00023180"/>
    </source>
</evidence>
<dbReference type="FunFam" id="2.130.10.10:FF:000801">
    <property type="entry name" value="Sortilin"/>
    <property type="match status" value="1"/>
</dbReference>
<keyword evidence="5" id="KW-0732">Signal</keyword>
<dbReference type="FunFam" id="2.10.70.80:FF:000001">
    <property type="entry name" value="Sortilin-related VPS10 domain-containing receptor 1"/>
    <property type="match status" value="1"/>
</dbReference>
<name>A0A061H528_9BASI</name>
<keyword evidence="9 18" id="KW-0472">Membrane</keyword>
<keyword evidence="11" id="KW-0325">Glycoprotein</keyword>
<dbReference type="Gene3D" id="2.130.10.10">
    <property type="entry name" value="YVTN repeat-like/Quinoprotein amine dehydrogenase"/>
    <property type="match status" value="2"/>
</dbReference>
<sequence>MMLLRPQSRSPTPPPPPSRTRHTRAPLPRTDDAIPRRTSLRSLRPLVWLAALACALALLANPPQASALLGGVSSGGSDGIQPRASSPAVSISRFAHLPSKLAYFDDSTSLLYHDGSEGNVYRSEDEGKTWKLVSGPAKGAAYMLVQHPHDIKQAYILSNAKTHWRTTNRGASWQEFKTPEPPAVRAGPPLEFHGDQRHWDHIIFTGKKCTMWTPWGGAICHDQAYYTTDAFASGVEPLIEFAMHCTWAKATRDIDVHPDAMKRIFCIAWEDAPTSSSALEAPGAAAASSPSSPGRGSSWVRWTRRAMPATTRLFQSDDFFKTRKMVELDMGRNARSFAGLGPSKKFLVTALRESQGTSGSSGMALFVTRDGVKWQKAQFPHGSELRENAYTVVDSTLHSLMVDVLDSLGSDTGVLFTSDSTGTQFVKSLEGTNRNSRGLVDFEHLQNIEGVGIANVKAESDGATRSMITFDDGSHWHPLRAPAVDAAGKRTACDPNDAERCSLHLYSVTSLHNTGRVFSSTAPGFVMGVGSVGRRLLPYEECDTFLSTDAGRTWRMVSFDAHKYEFGDQGSVLVIVDDEDITDHVSYSFNHGKDWKRLDLGLKVRAKLLTTIPDSTSLKFLLIGTQTRKDAGGQSDRNVAIHLDFATLGKRKCGEGDMERWYAQAAADKSCLMGHRQWYKRRKADADCVVADKFHDPEGREDPCPCTDADYECDFGFVRDSAGRCVSTGLPKIPAGECTQPSQKTYRGSSGYRLIPGDSCDRGRGVKKDEAVERPCDQGQPEAGRVAHQLHEFPGVVIDQMYFPESSSVVVQLTDGSAWHSLNDGYSWKQLVAPSDAGDPDTKVLTMALHAHDKSRGYLITAGQKVWSTINKGVSWDWFSAPLPANGLGIPVLDFHPDRSDWLIWTGSRNCVVATDGGGGCQAVAYVTVDNGRHFTRLDNYVRICSFVRDARLKVDARTIFCESYKDKSGDQKSFTSANHLQLVSGPNFYRNKKEVLFENIIGWATFEQYLVVAQYDDATQPPTMRLKVSLDARRFSDLHFPPDLDVKTRAYTVLDSVTDSIFLHFTTHSGAGSEWGTLLKSNSNGTYFSRSLEYVNRNDKGFVDFEKMLGLDGVALINAVANPDEAALSGRKDLVSRITHNDGGRWKPLTPPVRDAFGNPYECNAVGCSLHIHGFTERDNPKATFSSPSAVGLMLGVGNVGRKLSPYRDSDTFLTRDGGFTWEEVHKDAHRWEFGDQGSIIILVNDEDATDTVLYSLNEGLTWESYNFGQKLRVVEILTVPEDTHRKFLLLGSPTGSSGHTVAVYLDFSALQTRKCKLNVARPEEDDFELWSPSESRQEPCLFGRQTYYYKRKRQADCYVGETIVQPHEVVRNCSCTAADFECEFNHYRRPDTNECVLYPGTSALPTDDVGQCWAADSDGYWYERTSMRKIPHSSCTGGKRLDRGARHICSNNPASHGFFWWATVIACPFALAGFVGWWWNKKQQRAGRGSIRLPDTSRYTDSEFAQNVASVPRYVAGLASLGWSKLVETLEGVPFVRDRLRRSRGSYGGYRNLTTDEDAEILRDYEDEELDR</sequence>
<feature type="compositionally biased region" description="Low complexity" evidence="17">
    <location>
        <begin position="280"/>
        <end position="298"/>
    </location>
</feature>
<dbReference type="Pfam" id="PF15902">
    <property type="entry name" value="Sortilin-Vps10"/>
    <property type="match status" value="2"/>
</dbReference>
<accession>A0A061H528</accession>
<dbReference type="OrthoDB" id="443634at2759"/>
<evidence type="ECO:0000256" key="17">
    <source>
        <dbReference type="SAM" id="MobiDB-lite"/>
    </source>
</evidence>
<feature type="domain" description="VPS10" evidence="19">
    <location>
        <begin position="109"/>
        <end position="781"/>
    </location>
</feature>
<dbReference type="GO" id="GO:0016020">
    <property type="term" value="C:membrane"/>
    <property type="evidence" value="ECO:0007669"/>
    <property type="project" value="UniProtKB-SubCell"/>
</dbReference>
<keyword evidence="7 18" id="KW-1133">Transmembrane helix</keyword>
<gene>
    <name evidence="20" type="ORF">PFL1_05364</name>
</gene>
<feature type="compositionally biased region" description="Low complexity" evidence="17">
    <location>
        <begin position="1"/>
        <end position="10"/>
    </location>
</feature>
<evidence type="ECO:0000256" key="5">
    <source>
        <dbReference type="ARBA" id="ARBA00022729"/>
    </source>
</evidence>
<dbReference type="SUPFAM" id="SSF110296">
    <property type="entry name" value="Oligoxyloglucan reducing end-specific cellobiohydrolase"/>
    <property type="match status" value="2"/>
</dbReference>
<keyword evidence="4 18" id="KW-0812">Transmembrane</keyword>
<evidence type="ECO:0000313" key="20">
    <source>
        <dbReference type="EMBL" id="EPQ27080.1"/>
    </source>
</evidence>
<dbReference type="EMBL" id="KE361641">
    <property type="protein sequence ID" value="EPQ27080.1"/>
    <property type="molecule type" value="Genomic_DNA"/>
</dbReference>
<comment type="function">
    <text evidence="12">Functions as a sorting receptor in the Golgi compartment required for the intracellular sorting and delivery of soluble vacuolar proteins, like carboxypeptidase Y (CPY) and proteinase A. Executes multiple rounds of sorting by cycling between the late Golgi and a prevacuolar endosome-like compartment.</text>
</comment>
<dbReference type="GO" id="GO:0005794">
    <property type="term" value="C:Golgi apparatus"/>
    <property type="evidence" value="ECO:0007669"/>
    <property type="project" value="UniProtKB-SubCell"/>
</dbReference>
<dbReference type="InterPro" id="IPR050310">
    <property type="entry name" value="VPS10-sortilin"/>
</dbReference>
<dbReference type="Gene3D" id="3.30.60.270">
    <property type="match status" value="2"/>
</dbReference>
<evidence type="ECO:0000256" key="9">
    <source>
        <dbReference type="ARBA" id="ARBA00023136"/>
    </source>
</evidence>
<dbReference type="RefSeq" id="XP_007881087.1">
    <property type="nucleotide sequence ID" value="XM_007882896.1"/>
</dbReference>
<dbReference type="KEGG" id="pfp:PFL1_05364"/>
<keyword evidence="8" id="KW-0333">Golgi apparatus</keyword>
<evidence type="ECO:0000256" key="2">
    <source>
        <dbReference type="ARBA" id="ARBA00004198"/>
    </source>
</evidence>
<dbReference type="eggNOG" id="KOG3511">
    <property type="taxonomic scope" value="Eukaryota"/>
</dbReference>
<dbReference type="Proteomes" id="UP000053664">
    <property type="component" value="Unassembled WGS sequence"/>
</dbReference>
<keyword evidence="6" id="KW-0677">Repeat</keyword>
<evidence type="ECO:0000256" key="15">
    <source>
        <dbReference type="ARBA" id="ARBA00031902"/>
    </source>
</evidence>
<organism evidence="20 21">
    <name type="scientific">Pseudozyma flocculosa PF-1</name>
    <dbReference type="NCBI Taxonomy" id="1277687"/>
    <lineage>
        <taxon>Eukaryota</taxon>
        <taxon>Fungi</taxon>
        <taxon>Dikarya</taxon>
        <taxon>Basidiomycota</taxon>
        <taxon>Ustilaginomycotina</taxon>
        <taxon>Ustilaginomycetes</taxon>
        <taxon>Ustilaginales</taxon>
        <taxon>Ustilaginaceae</taxon>
        <taxon>Pseudozyma</taxon>
    </lineage>
</organism>
<proteinExistence type="predicted"/>
<feature type="region of interest" description="Disordered" evidence="17">
    <location>
        <begin position="1"/>
        <end position="36"/>
    </location>
</feature>
<evidence type="ECO:0000256" key="10">
    <source>
        <dbReference type="ARBA" id="ARBA00023170"/>
    </source>
</evidence>
<evidence type="ECO:0000256" key="3">
    <source>
        <dbReference type="ARBA" id="ARBA00015369"/>
    </source>
</evidence>
<dbReference type="PANTHER" id="PTHR12106:SF27">
    <property type="entry name" value="SORTILIN-RELATED RECEPTOR"/>
    <property type="match status" value="1"/>
</dbReference>
<feature type="region of interest" description="Disordered" evidence="17">
    <location>
        <begin position="280"/>
        <end position="299"/>
    </location>
</feature>
<dbReference type="HOGENOM" id="CLU_000700_0_0_1"/>
<feature type="domain" description="VPS10" evidence="19">
    <location>
        <begin position="807"/>
        <end position="1456"/>
    </location>
</feature>
<evidence type="ECO:0000256" key="6">
    <source>
        <dbReference type="ARBA" id="ARBA00022737"/>
    </source>
</evidence>
<dbReference type="GO" id="GO:0006623">
    <property type="term" value="P:protein targeting to vacuole"/>
    <property type="evidence" value="ECO:0007669"/>
    <property type="project" value="TreeGrafter"/>
</dbReference>
<dbReference type="InterPro" id="IPR031777">
    <property type="entry name" value="Sortilin_C"/>
</dbReference>
<dbReference type="SMART" id="SM00602">
    <property type="entry name" value="VPS10"/>
    <property type="match status" value="2"/>
</dbReference>
<dbReference type="FunFam" id="2.130.10.10:FF:000998">
    <property type="entry name" value="VPS10 homolog 2"/>
    <property type="match status" value="1"/>
</dbReference>
<dbReference type="GO" id="GO:0006895">
    <property type="term" value="P:Golgi to endosome transport"/>
    <property type="evidence" value="ECO:0007669"/>
    <property type="project" value="TreeGrafter"/>
</dbReference>
<evidence type="ECO:0000256" key="18">
    <source>
        <dbReference type="SAM" id="Phobius"/>
    </source>
</evidence>
<evidence type="ECO:0000313" key="21">
    <source>
        <dbReference type="Proteomes" id="UP000053664"/>
    </source>
</evidence>
<reference evidence="20 21" key="1">
    <citation type="journal article" date="2013" name="Plant Cell">
        <title>The transition from a phytopathogenic smut ancestor to an anamorphic biocontrol agent deciphered by comparative whole-genome analysis.</title>
        <authorList>
            <person name="Lefebvre F."/>
            <person name="Joly D.L."/>
            <person name="Labbe C."/>
            <person name="Teichmann B."/>
            <person name="Linning R."/>
            <person name="Belzile F."/>
            <person name="Bakkeren G."/>
            <person name="Belanger R.R."/>
        </authorList>
    </citation>
    <scope>NUCLEOTIDE SEQUENCE [LARGE SCALE GENOMIC DNA]</scope>
    <source>
        <strain evidence="20 21">PF-1</strain>
    </source>
</reference>
<dbReference type="InterPro" id="IPR031778">
    <property type="entry name" value="Sortilin_N"/>
</dbReference>
<evidence type="ECO:0000256" key="12">
    <source>
        <dbReference type="ARBA" id="ARBA00025569"/>
    </source>
</evidence>
<evidence type="ECO:0000256" key="14">
    <source>
        <dbReference type="ARBA" id="ARBA00031354"/>
    </source>
</evidence>
<evidence type="ECO:0000259" key="19">
    <source>
        <dbReference type="SMART" id="SM00602"/>
    </source>
</evidence>
<evidence type="ECO:0000256" key="16">
    <source>
        <dbReference type="ARBA" id="ARBA00046293"/>
    </source>
</evidence>
<feature type="transmembrane region" description="Helical" evidence="18">
    <location>
        <begin position="1460"/>
        <end position="1481"/>
    </location>
</feature>
<evidence type="ECO:0000256" key="8">
    <source>
        <dbReference type="ARBA" id="ARBA00023034"/>
    </source>
</evidence>
<dbReference type="FunFam" id="3.30.60.270:FF:000005">
    <property type="entry name" value="Sortilin"/>
    <property type="match status" value="1"/>
</dbReference>
<evidence type="ECO:0000256" key="7">
    <source>
        <dbReference type="ARBA" id="ARBA00022989"/>
    </source>
</evidence>
<evidence type="ECO:0000256" key="4">
    <source>
        <dbReference type="ARBA" id="ARBA00022692"/>
    </source>
</evidence>
<dbReference type="InterPro" id="IPR015943">
    <property type="entry name" value="WD40/YVTN_repeat-like_dom_sf"/>
</dbReference>
<dbReference type="GeneID" id="19319457"/>
<comment type="subcellular location">
    <subcellularLocation>
        <location evidence="2">Golgi apparatus</location>
        <location evidence="2">trans-Golgi network membrane</location>
    </subcellularLocation>
    <subcellularLocation>
        <location evidence="1">Membrane</location>
        <topology evidence="1">Single-pass membrane protein</topology>
    </subcellularLocation>
    <subcellularLocation>
        <location evidence="16">Prevacuolar compartment membrane</location>
    </subcellularLocation>
</comment>
<dbReference type="InterPro" id="IPR006581">
    <property type="entry name" value="VPS10"/>
</dbReference>
<dbReference type="Gene3D" id="2.10.70.80">
    <property type="match status" value="2"/>
</dbReference>
<protein>
    <recommendedName>
        <fullName evidence="3">Vacuolar protein sorting/targeting protein 10</fullName>
    </recommendedName>
    <alternativeName>
        <fullName evidence="14">Carboxypeptidase Y receptor</fullName>
    </alternativeName>
    <alternativeName>
        <fullName evidence="13 15">Sortilin VPS10</fullName>
    </alternativeName>
</protein>
<keyword evidence="10" id="KW-0675">Receptor</keyword>
<dbReference type="GO" id="GO:0005829">
    <property type="term" value="C:cytosol"/>
    <property type="evidence" value="ECO:0007669"/>
    <property type="project" value="GOC"/>
</dbReference>
<evidence type="ECO:0000256" key="1">
    <source>
        <dbReference type="ARBA" id="ARBA00004167"/>
    </source>
</evidence>
<dbReference type="GO" id="GO:0006896">
    <property type="term" value="P:Golgi to vacuole transport"/>
    <property type="evidence" value="ECO:0007669"/>
    <property type="project" value="TreeGrafter"/>
</dbReference>
<dbReference type="PANTHER" id="PTHR12106">
    <property type="entry name" value="SORTILIN RELATED"/>
    <property type="match status" value="1"/>
</dbReference>
<evidence type="ECO:0000256" key="13">
    <source>
        <dbReference type="ARBA" id="ARBA00031250"/>
    </source>
</evidence>
<dbReference type="Pfam" id="PF15901">
    <property type="entry name" value="Sortilin_C"/>
    <property type="match status" value="2"/>
</dbReference>